<dbReference type="InterPro" id="IPR025665">
    <property type="entry name" value="Beta-barrel_OMP_2"/>
</dbReference>
<accession>A0ABT3Q2I9</accession>
<comment type="caution">
    <text evidence="3">The sequence shown here is derived from an EMBL/GenBank/DDBJ whole genome shotgun (WGS) entry which is preliminary data.</text>
</comment>
<dbReference type="RefSeq" id="WP_265791507.1">
    <property type="nucleotide sequence ID" value="NZ_BAABRS010000005.1"/>
</dbReference>
<keyword evidence="4" id="KW-1185">Reference proteome</keyword>
<evidence type="ECO:0000256" key="1">
    <source>
        <dbReference type="SAM" id="SignalP"/>
    </source>
</evidence>
<dbReference type="Proteomes" id="UP001207337">
    <property type="component" value="Unassembled WGS sequence"/>
</dbReference>
<dbReference type="InterPro" id="IPR011250">
    <property type="entry name" value="OMP/PagP_B-barrel"/>
</dbReference>
<name>A0ABT3Q2I9_9BACT</name>
<dbReference type="Pfam" id="PF13568">
    <property type="entry name" value="OMP_b-brl_2"/>
    <property type="match status" value="1"/>
</dbReference>
<organism evidence="3 4">
    <name type="scientific">Fodinibius salicampi</name>
    <dbReference type="NCBI Taxonomy" id="1920655"/>
    <lineage>
        <taxon>Bacteria</taxon>
        <taxon>Pseudomonadati</taxon>
        <taxon>Balneolota</taxon>
        <taxon>Balneolia</taxon>
        <taxon>Balneolales</taxon>
        <taxon>Balneolaceae</taxon>
        <taxon>Fodinibius</taxon>
    </lineage>
</organism>
<sequence length="196" mass="20670">MKKLLLSVFLLSGLVLMTTPAAHAQFSIKGGVNLANFNDTDASFDSRTGLMAGATYSFGIPMSPISIEPGVFYAQKGAKISEGSVETTTKLDYIEIPVIAKFDFILDNPMLTPHVYFGPYAGFNINAEQEISGGDSAGTFDIEDEVKGTDFGVVVGAGADITKFNVGIRYSAGLTNTFEDGDGKNGVLSLVAGVNF</sequence>
<evidence type="ECO:0000313" key="4">
    <source>
        <dbReference type="Proteomes" id="UP001207337"/>
    </source>
</evidence>
<dbReference type="SUPFAM" id="SSF56925">
    <property type="entry name" value="OMPA-like"/>
    <property type="match status" value="1"/>
</dbReference>
<evidence type="ECO:0000259" key="2">
    <source>
        <dbReference type="Pfam" id="PF13568"/>
    </source>
</evidence>
<gene>
    <name evidence="3" type="ORF">LQ318_15490</name>
</gene>
<proteinExistence type="predicted"/>
<dbReference type="EMBL" id="JAJNDC010000005">
    <property type="protein sequence ID" value="MCW9714311.1"/>
    <property type="molecule type" value="Genomic_DNA"/>
</dbReference>
<feature type="chain" id="PRO_5046154055" evidence="1">
    <location>
        <begin position="25"/>
        <end position="196"/>
    </location>
</feature>
<protein>
    <submittedName>
        <fullName evidence="3">PorT family protein</fullName>
    </submittedName>
</protein>
<evidence type="ECO:0000313" key="3">
    <source>
        <dbReference type="EMBL" id="MCW9714311.1"/>
    </source>
</evidence>
<reference evidence="3 4" key="1">
    <citation type="submission" date="2021-11" db="EMBL/GenBank/DDBJ databases">
        <title>Aliifidinibius sp. nov., a new bacterium isolated from saline soil.</title>
        <authorList>
            <person name="Galisteo C."/>
            <person name="De La Haba R."/>
            <person name="Sanchez-Porro C."/>
            <person name="Ventosa A."/>
        </authorList>
    </citation>
    <scope>NUCLEOTIDE SEQUENCE [LARGE SCALE GENOMIC DNA]</scope>
    <source>
        <strain evidence="3 4">KACC 190600</strain>
    </source>
</reference>
<keyword evidence="1" id="KW-0732">Signal</keyword>
<feature type="signal peptide" evidence="1">
    <location>
        <begin position="1"/>
        <end position="24"/>
    </location>
</feature>
<feature type="domain" description="Outer membrane protein beta-barrel" evidence="2">
    <location>
        <begin position="24"/>
        <end position="179"/>
    </location>
</feature>